<protein>
    <submittedName>
        <fullName evidence="1">Uncharacterized protein</fullName>
    </submittedName>
</protein>
<proteinExistence type="predicted"/>
<dbReference type="AlphaFoldDB" id="A0A0V8LY74"/>
<comment type="caution">
    <text evidence="1">The sequence shown here is derived from an EMBL/GenBank/DDBJ whole genome shotgun (WGS) entry which is preliminary data.</text>
</comment>
<organism evidence="1 2">
    <name type="scientific">Dehalococcoides mccartyi</name>
    <dbReference type="NCBI Taxonomy" id="61435"/>
    <lineage>
        <taxon>Bacteria</taxon>
        <taxon>Bacillati</taxon>
        <taxon>Chloroflexota</taxon>
        <taxon>Dehalococcoidia</taxon>
        <taxon>Dehalococcoidales</taxon>
        <taxon>Dehalococcoidaceae</taxon>
        <taxon>Dehalococcoides</taxon>
    </lineage>
</organism>
<accession>A0A0V8LY74</accession>
<gene>
    <name evidence="1" type="ORF">DA01_03890</name>
</gene>
<sequence>MGEIKSALEIAMEKLKDIEEVTEEEKARWKYLPAGEKLGATYLKGNVDLKAELQQYNGKAGEYVAKGIENLLSSLITLPENEAAKRTNETAMEGIKSIKEDKEAAEAVISQMVQILTHYADQGEKQRRSAYDQLKQQYSQYLQKAMQQGMEMPPGLSNDIEKHPRFQEEWRKRKNEFEARYIESLAQMKQALSQIK</sequence>
<dbReference type="OrthoDB" id="1722738at2"/>
<reference evidence="1 2" key="1">
    <citation type="journal article" date="2015" name="Sci. Rep.">
        <title>A comparative genomics and reductive dehalogenase gene transcription study of two chloroethene-respiring bacteria, Dehalococcoides mccartyi strains MB and 11a.</title>
        <authorList>
            <person name="Low A."/>
            <person name="Shen Z."/>
            <person name="Cheng D."/>
            <person name="Rogers M.J."/>
            <person name="Lee P.K."/>
            <person name="He J."/>
        </authorList>
    </citation>
    <scope>NUCLEOTIDE SEQUENCE [LARGE SCALE GENOMIC DNA]</scope>
    <source>
        <strain evidence="1 2">MB</strain>
    </source>
</reference>
<evidence type="ECO:0000313" key="1">
    <source>
        <dbReference type="EMBL" id="KSV16384.1"/>
    </source>
</evidence>
<dbReference type="EMBL" id="JGYD01000026">
    <property type="protein sequence ID" value="KSV16384.1"/>
    <property type="molecule type" value="Genomic_DNA"/>
</dbReference>
<dbReference type="Proteomes" id="UP000053577">
    <property type="component" value="Unassembled WGS sequence"/>
</dbReference>
<evidence type="ECO:0000313" key="2">
    <source>
        <dbReference type="Proteomes" id="UP000053577"/>
    </source>
</evidence>
<name>A0A0V8LY74_9CHLR</name>
<dbReference type="PATRIC" id="fig|61435.5.peg.780"/>
<dbReference type="RefSeq" id="WP_058292843.1">
    <property type="nucleotide sequence ID" value="NZ_JGYD01000026.1"/>
</dbReference>